<dbReference type="EMBL" id="BMKW01000035">
    <property type="protein sequence ID" value="GGJ44729.1"/>
    <property type="molecule type" value="Genomic_DNA"/>
</dbReference>
<feature type="region of interest" description="Disordered" evidence="1">
    <location>
        <begin position="27"/>
        <end position="50"/>
    </location>
</feature>
<evidence type="ECO:0000256" key="1">
    <source>
        <dbReference type="SAM" id="MobiDB-lite"/>
    </source>
</evidence>
<evidence type="ECO:0000256" key="2">
    <source>
        <dbReference type="SAM" id="SignalP"/>
    </source>
</evidence>
<protein>
    <submittedName>
        <fullName evidence="3">Uncharacterized protein</fullName>
    </submittedName>
</protein>
<name>A0A917L6E6_9PROT</name>
<comment type="caution">
    <text evidence="3">The sequence shown here is derived from an EMBL/GenBank/DDBJ whole genome shotgun (WGS) entry which is preliminary data.</text>
</comment>
<dbReference type="Proteomes" id="UP000661507">
    <property type="component" value="Unassembled WGS sequence"/>
</dbReference>
<feature type="compositionally biased region" description="Pro residues" evidence="1">
    <location>
        <begin position="27"/>
        <end position="40"/>
    </location>
</feature>
<keyword evidence="4" id="KW-1185">Reference proteome</keyword>
<keyword evidence="2" id="KW-0732">Signal</keyword>
<feature type="chain" id="PRO_5037484568" evidence="2">
    <location>
        <begin position="25"/>
        <end position="154"/>
    </location>
</feature>
<evidence type="ECO:0000313" key="3">
    <source>
        <dbReference type="EMBL" id="GGJ44729.1"/>
    </source>
</evidence>
<feature type="region of interest" description="Disordered" evidence="1">
    <location>
        <begin position="119"/>
        <end position="154"/>
    </location>
</feature>
<sequence length="154" mass="15837">MKSIFTATLLMGTAYFGSIAMAQAQVPTPPAATPSPPSTPPRTAAAPASEANHIVAASELERGANSFTEGQARGRFEDAGFANIQNLMKDEAGFWRGRGMRNGATVDLAMDFRGRIAIGPGVASLPAPSASPRRGSSPAPSPRTDAASPPATTR</sequence>
<feature type="compositionally biased region" description="Low complexity" evidence="1">
    <location>
        <begin position="119"/>
        <end position="138"/>
    </location>
</feature>
<accession>A0A917L6E6</accession>
<proteinExistence type="predicted"/>
<feature type="signal peptide" evidence="2">
    <location>
        <begin position="1"/>
        <end position="24"/>
    </location>
</feature>
<organism evidence="3 4">
    <name type="scientific">Neoroseomonas lacus</name>
    <dbReference type="NCBI Taxonomy" id="287609"/>
    <lineage>
        <taxon>Bacteria</taxon>
        <taxon>Pseudomonadati</taxon>
        <taxon>Pseudomonadota</taxon>
        <taxon>Alphaproteobacteria</taxon>
        <taxon>Acetobacterales</taxon>
        <taxon>Acetobacteraceae</taxon>
        <taxon>Neoroseomonas</taxon>
    </lineage>
</organism>
<gene>
    <name evidence="3" type="ORF">GCM10011320_60230</name>
</gene>
<dbReference type="AlphaFoldDB" id="A0A917L6E6"/>
<reference evidence="3" key="1">
    <citation type="journal article" date="2014" name="Int. J. Syst. Evol. Microbiol.">
        <title>Complete genome sequence of Corynebacterium casei LMG S-19264T (=DSM 44701T), isolated from a smear-ripened cheese.</title>
        <authorList>
            <consortium name="US DOE Joint Genome Institute (JGI-PGF)"/>
            <person name="Walter F."/>
            <person name="Albersmeier A."/>
            <person name="Kalinowski J."/>
            <person name="Ruckert C."/>
        </authorList>
    </citation>
    <scope>NUCLEOTIDE SEQUENCE</scope>
    <source>
        <strain evidence="3">CGMCC 1.3617</strain>
    </source>
</reference>
<reference evidence="3" key="2">
    <citation type="submission" date="2020-09" db="EMBL/GenBank/DDBJ databases">
        <authorList>
            <person name="Sun Q."/>
            <person name="Zhou Y."/>
        </authorList>
    </citation>
    <scope>NUCLEOTIDE SEQUENCE</scope>
    <source>
        <strain evidence="3">CGMCC 1.3617</strain>
    </source>
</reference>
<evidence type="ECO:0000313" key="4">
    <source>
        <dbReference type="Proteomes" id="UP000661507"/>
    </source>
</evidence>
<dbReference type="RefSeq" id="WP_188973874.1">
    <property type="nucleotide sequence ID" value="NZ_BMKW01000035.1"/>
</dbReference>